<keyword evidence="5 8" id="KW-0812">Transmembrane</keyword>
<evidence type="ECO:0000256" key="1">
    <source>
        <dbReference type="ARBA" id="ARBA00004651"/>
    </source>
</evidence>
<evidence type="ECO:0000256" key="4">
    <source>
        <dbReference type="ARBA" id="ARBA00022475"/>
    </source>
</evidence>
<comment type="subcellular location">
    <subcellularLocation>
        <location evidence="1">Cell membrane</location>
        <topology evidence="1">Multi-pass membrane protein</topology>
    </subcellularLocation>
</comment>
<feature type="transmembrane region" description="Helical" evidence="8">
    <location>
        <begin position="255"/>
        <end position="281"/>
    </location>
</feature>
<feature type="transmembrane region" description="Helical" evidence="8">
    <location>
        <begin position="202"/>
        <end position="225"/>
    </location>
</feature>
<evidence type="ECO:0000256" key="7">
    <source>
        <dbReference type="ARBA" id="ARBA00023136"/>
    </source>
</evidence>
<organism evidence="9 10">
    <name type="scientific">Archangium minus</name>
    <dbReference type="NCBI Taxonomy" id="83450"/>
    <lineage>
        <taxon>Bacteria</taxon>
        <taxon>Pseudomonadati</taxon>
        <taxon>Myxococcota</taxon>
        <taxon>Myxococcia</taxon>
        <taxon>Myxococcales</taxon>
        <taxon>Cystobacterineae</taxon>
        <taxon>Archangiaceae</taxon>
        <taxon>Archangium</taxon>
    </lineage>
</organism>
<evidence type="ECO:0000313" key="9">
    <source>
        <dbReference type="EMBL" id="WNG45325.1"/>
    </source>
</evidence>
<comment type="similarity">
    <text evidence="2">Belongs to the autoinducer-2 exporter (AI-2E) (TC 2.A.86) family.</text>
</comment>
<keyword evidence="10" id="KW-1185">Reference proteome</keyword>
<dbReference type="InterPro" id="IPR002549">
    <property type="entry name" value="AI-2E-like"/>
</dbReference>
<dbReference type="Pfam" id="PF01594">
    <property type="entry name" value="AI-2E_transport"/>
    <property type="match status" value="1"/>
</dbReference>
<dbReference type="PANTHER" id="PTHR21716">
    <property type="entry name" value="TRANSMEMBRANE PROTEIN"/>
    <property type="match status" value="1"/>
</dbReference>
<feature type="transmembrane region" description="Helical" evidence="8">
    <location>
        <begin position="68"/>
        <end position="89"/>
    </location>
</feature>
<proteinExistence type="inferred from homology"/>
<keyword evidence="3" id="KW-0813">Transport</keyword>
<accession>A0ABY9WNH0</accession>
<dbReference type="PANTHER" id="PTHR21716:SF53">
    <property type="entry name" value="PERMEASE PERM-RELATED"/>
    <property type="match status" value="1"/>
</dbReference>
<feature type="transmembrane region" description="Helical" evidence="8">
    <location>
        <begin position="14"/>
        <end position="32"/>
    </location>
</feature>
<keyword evidence="4" id="KW-1003">Cell membrane</keyword>
<protein>
    <submittedName>
        <fullName evidence="9">AI-2E family transporter</fullName>
    </submittedName>
</protein>
<evidence type="ECO:0000256" key="2">
    <source>
        <dbReference type="ARBA" id="ARBA00009773"/>
    </source>
</evidence>
<feature type="transmembrane region" description="Helical" evidence="8">
    <location>
        <begin position="301"/>
        <end position="334"/>
    </location>
</feature>
<evidence type="ECO:0000256" key="5">
    <source>
        <dbReference type="ARBA" id="ARBA00022692"/>
    </source>
</evidence>
<gene>
    <name evidence="9" type="ORF">F0U60_15355</name>
</gene>
<keyword evidence="6 8" id="KW-1133">Transmembrane helix</keyword>
<reference evidence="9 10" key="1">
    <citation type="submission" date="2019-08" db="EMBL/GenBank/DDBJ databases">
        <title>Archangium and Cystobacter genomes.</title>
        <authorList>
            <person name="Chen I.-C.K."/>
            <person name="Wielgoss S."/>
        </authorList>
    </citation>
    <scope>NUCLEOTIDE SEQUENCE [LARGE SCALE GENOMIC DNA]</scope>
    <source>
        <strain evidence="9 10">Cbm 6</strain>
    </source>
</reference>
<evidence type="ECO:0000256" key="6">
    <source>
        <dbReference type="ARBA" id="ARBA00022989"/>
    </source>
</evidence>
<feature type="transmembrane region" description="Helical" evidence="8">
    <location>
        <begin position="151"/>
        <end position="171"/>
    </location>
</feature>
<keyword evidence="7 8" id="KW-0472">Membrane</keyword>
<dbReference type="EMBL" id="CP043494">
    <property type="protein sequence ID" value="WNG45325.1"/>
    <property type="molecule type" value="Genomic_DNA"/>
</dbReference>
<evidence type="ECO:0000313" key="10">
    <source>
        <dbReference type="Proteomes" id="UP001611383"/>
    </source>
</evidence>
<dbReference type="RefSeq" id="WP_395819880.1">
    <property type="nucleotide sequence ID" value="NZ_CP043494.1"/>
</dbReference>
<feature type="transmembrane region" description="Helical" evidence="8">
    <location>
        <begin position="231"/>
        <end position="248"/>
    </location>
</feature>
<feature type="transmembrane region" description="Helical" evidence="8">
    <location>
        <begin position="38"/>
        <end position="56"/>
    </location>
</feature>
<evidence type="ECO:0000256" key="3">
    <source>
        <dbReference type="ARBA" id="ARBA00022448"/>
    </source>
</evidence>
<sequence length="349" mass="37467">MSQARGVPPLSDRTVWRVGLNTVALVSLVLLVRAAWQVITWILVALFLALALEPLVSWLQRRGLRRGLAVLTVCLSFVALLVVLLRSVVPLCLHQLRLLLEEAPLLFGKLRRTGAFAWLDSHLELGALIHERLRQGGSGSLHSMVELARRVFIGVGAAIAVSFLSLFMLLFGRDVVDSLLGWFEPDKRERLLGLAQRMSHRVGGYVGGALLLAAMEGTVVGIVLLSVGVPYFLPLALLVALLAIVPLMGSALSAVLLGVTTLASTGMHAALVVLGVYLAYAQLDAHVLRPLVQRHTIQMNPLLITVVVLLGAGIAGLLGTLLALPVAAAVQVLLQDVRARREALRRSSA</sequence>
<name>A0ABY9WNH0_9BACT</name>
<dbReference type="Proteomes" id="UP001611383">
    <property type="component" value="Chromosome"/>
</dbReference>
<evidence type="ECO:0000256" key="8">
    <source>
        <dbReference type="SAM" id="Phobius"/>
    </source>
</evidence>